<dbReference type="AlphaFoldDB" id="A0A8S9FT59"/>
<dbReference type="Proteomes" id="UP000712281">
    <property type="component" value="Unassembled WGS sequence"/>
</dbReference>
<evidence type="ECO:0000313" key="3">
    <source>
        <dbReference type="EMBL" id="KAF2535218.1"/>
    </source>
</evidence>
<comment type="caution">
    <text evidence="3">The sequence shown here is derived from an EMBL/GenBank/DDBJ whole genome shotgun (WGS) entry which is preliminary data.</text>
</comment>
<gene>
    <name evidence="3" type="ORF">F2Q68_00020721</name>
</gene>
<protein>
    <recommendedName>
        <fullName evidence="2">DUF1985 domain-containing protein</fullName>
    </recommendedName>
</protein>
<feature type="domain" description="DUF1985" evidence="2">
    <location>
        <begin position="3"/>
        <end position="90"/>
    </location>
</feature>
<feature type="compositionally biased region" description="Polar residues" evidence="1">
    <location>
        <begin position="248"/>
        <end position="259"/>
    </location>
</feature>
<evidence type="ECO:0000256" key="1">
    <source>
        <dbReference type="SAM" id="MobiDB-lite"/>
    </source>
</evidence>
<dbReference type="PANTHER" id="PTHR48449">
    <property type="entry name" value="DUF1985 DOMAIN-CONTAINING PROTEIN"/>
    <property type="match status" value="1"/>
</dbReference>
<accession>A0A8S9FT59</accession>
<dbReference type="PANTHER" id="PTHR48449:SF2">
    <property type="entry name" value="UBIQUITIN-LIKE PROTEASE FAMILY PROFILE DOMAIN-CONTAINING PROTEIN"/>
    <property type="match status" value="1"/>
</dbReference>
<dbReference type="EMBL" id="QGKW02002228">
    <property type="protein sequence ID" value="KAF2535218.1"/>
    <property type="molecule type" value="Genomic_DNA"/>
</dbReference>
<feature type="region of interest" description="Disordered" evidence="1">
    <location>
        <begin position="234"/>
        <end position="259"/>
    </location>
</feature>
<dbReference type="InterPro" id="IPR015410">
    <property type="entry name" value="DUF1985"/>
</dbReference>
<dbReference type="Pfam" id="PF09331">
    <property type="entry name" value="DUF1985"/>
    <property type="match status" value="1"/>
</dbReference>
<evidence type="ECO:0000313" key="4">
    <source>
        <dbReference type="Proteomes" id="UP000712281"/>
    </source>
</evidence>
<evidence type="ECO:0000259" key="2">
    <source>
        <dbReference type="Pfam" id="PF09331"/>
    </source>
</evidence>
<sequence>MISEQPYYTTLFGMLKEVTATSVIRMLKRKTITDPDARIKYACLAVLAYVILPTTHVPKILVEQAKKIRELDEFFAYPWGRVSFEMLMSSIKERDEVALTQSTITLQGYVQSLQMVMTKAVPALTELVRQDSPTDAAGDDDGDFAFPPVQECCNDTSCNRITKFMVRVTLIIQPDTDFEINEDCLFFPDDEDDDSVDKMVSLIRDGARFTKKMFIGGATSADVERMREEAEAEALAKKKKRRKIPCQTIPTPTQAPVDA</sequence>
<proteinExistence type="predicted"/>
<name>A0A8S9FT59_BRACR</name>
<reference evidence="3" key="1">
    <citation type="submission" date="2019-12" db="EMBL/GenBank/DDBJ databases">
        <title>Genome sequencing and annotation of Brassica cretica.</title>
        <authorList>
            <person name="Studholme D.J."/>
            <person name="Sarris P.F."/>
        </authorList>
    </citation>
    <scope>NUCLEOTIDE SEQUENCE</scope>
    <source>
        <strain evidence="3">PFS-001/15</strain>
        <tissue evidence="3">Leaf</tissue>
    </source>
</reference>
<organism evidence="3 4">
    <name type="scientific">Brassica cretica</name>
    <name type="common">Mustard</name>
    <dbReference type="NCBI Taxonomy" id="69181"/>
    <lineage>
        <taxon>Eukaryota</taxon>
        <taxon>Viridiplantae</taxon>
        <taxon>Streptophyta</taxon>
        <taxon>Embryophyta</taxon>
        <taxon>Tracheophyta</taxon>
        <taxon>Spermatophyta</taxon>
        <taxon>Magnoliopsida</taxon>
        <taxon>eudicotyledons</taxon>
        <taxon>Gunneridae</taxon>
        <taxon>Pentapetalae</taxon>
        <taxon>rosids</taxon>
        <taxon>malvids</taxon>
        <taxon>Brassicales</taxon>
        <taxon>Brassicaceae</taxon>
        <taxon>Brassiceae</taxon>
        <taxon>Brassica</taxon>
    </lineage>
</organism>